<dbReference type="EMBL" id="JAHESF010000001">
    <property type="protein sequence ID" value="MBT1695310.1"/>
    <property type="molecule type" value="Genomic_DNA"/>
</dbReference>
<dbReference type="AlphaFoldDB" id="A0AAP2DFL5"/>
<dbReference type="InterPro" id="IPR058647">
    <property type="entry name" value="BSH_CzcB-like"/>
</dbReference>
<dbReference type="GO" id="GO:1990281">
    <property type="term" value="C:efflux pump complex"/>
    <property type="evidence" value="ECO:0007669"/>
    <property type="project" value="TreeGrafter"/>
</dbReference>
<dbReference type="InterPro" id="IPR058792">
    <property type="entry name" value="Beta-barrel_RND_2"/>
</dbReference>
<dbReference type="Pfam" id="PF25973">
    <property type="entry name" value="BSH_CzcB"/>
    <property type="match status" value="1"/>
</dbReference>
<evidence type="ECO:0000256" key="1">
    <source>
        <dbReference type="ARBA" id="ARBA00009477"/>
    </source>
</evidence>
<proteinExistence type="inferred from homology"/>
<feature type="domain" description="CzcB-like barrel-sandwich hybrid" evidence="3">
    <location>
        <begin position="75"/>
        <end position="204"/>
    </location>
</feature>
<evidence type="ECO:0000313" key="6">
    <source>
        <dbReference type="Proteomes" id="UP001319200"/>
    </source>
</evidence>
<evidence type="ECO:0000313" key="5">
    <source>
        <dbReference type="EMBL" id="MBT1695310.1"/>
    </source>
</evidence>
<dbReference type="SUPFAM" id="SSF111369">
    <property type="entry name" value="HlyD-like secretion proteins"/>
    <property type="match status" value="1"/>
</dbReference>
<organism evidence="5 6">
    <name type="scientific">Chryseosolibacter histidini</name>
    <dbReference type="NCBI Taxonomy" id="2782349"/>
    <lineage>
        <taxon>Bacteria</taxon>
        <taxon>Pseudomonadati</taxon>
        <taxon>Bacteroidota</taxon>
        <taxon>Cytophagia</taxon>
        <taxon>Cytophagales</taxon>
        <taxon>Chryseotaleaceae</taxon>
        <taxon>Chryseosolibacter</taxon>
    </lineage>
</organism>
<sequence>MNQTRDHIQSILFSTTLLLLAGWLSSCMTSEGNNNDKKSDAALPRAVEVAAVEKGMLTSSLAMPGELISFQQVDLYARETSFVKKIYVDVGSEVREGQVLATLEAPELSSRLAGAESRWKSQEAVYTASKASYERLLETSKTPGTISPNELEQALARMNSDFSQLEATKAAYKEVSNTLNYLTIKAPFSGVISARNVNPGAYVGPSGKGSENPLFTLQEQNRLRLVVSVPEAYTAYLREDDKVNFQIKALPNESFEAKVKRMAGALDTRLRSQRVEMDVINNNRNLLPGMVAQVTIPLLNRDSTLIVPKTAIVNSPEKVFVISVRDNKAIWITVQTGRTVDGKTEIYGKLQPGDQVVKVASEEIRDGMAVSAGQ</sequence>
<dbReference type="NCBIfam" id="TIGR01730">
    <property type="entry name" value="RND_mfp"/>
    <property type="match status" value="1"/>
</dbReference>
<evidence type="ECO:0000259" key="2">
    <source>
        <dbReference type="Pfam" id="PF25954"/>
    </source>
</evidence>
<dbReference type="Pfam" id="PF25989">
    <property type="entry name" value="YknX_C"/>
    <property type="match status" value="1"/>
</dbReference>
<dbReference type="Pfam" id="PF25954">
    <property type="entry name" value="Beta-barrel_RND_2"/>
    <property type="match status" value="1"/>
</dbReference>
<dbReference type="RefSeq" id="WP_254158826.1">
    <property type="nucleotide sequence ID" value="NZ_JAHESF010000001.1"/>
</dbReference>
<dbReference type="PROSITE" id="PS51257">
    <property type="entry name" value="PROKAR_LIPOPROTEIN"/>
    <property type="match status" value="1"/>
</dbReference>
<dbReference type="InterPro" id="IPR006143">
    <property type="entry name" value="RND_pump_MFP"/>
</dbReference>
<dbReference type="PANTHER" id="PTHR30469:SF37">
    <property type="entry name" value="RAGD PROTEIN"/>
    <property type="match status" value="1"/>
</dbReference>
<dbReference type="GO" id="GO:0015562">
    <property type="term" value="F:efflux transmembrane transporter activity"/>
    <property type="evidence" value="ECO:0007669"/>
    <property type="project" value="TreeGrafter"/>
</dbReference>
<feature type="domain" description="CusB-like beta-barrel" evidence="2">
    <location>
        <begin position="225"/>
        <end position="296"/>
    </location>
</feature>
<evidence type="ECO:0000259" key="4">
    <source>
        <dbReference type="Pfam" id="PF25989"/>
    </source>
</evidence>
<name>A0AAP2DFL5_9BACT</name>
<dbReference type="Gene3D" id="2.40.420.20">
    <property type="match status" value="1"/>
</dbReference>
<dbReference type="Gene3D" id="2.40.50.100">
    <property type="match status" value="1"/>
</dbReference>
<dbReference type="Proteomes" id="UP001319200">
    <property type="component" value="Unassembled WGS sequence"/>
</dbReference>
<dbReference type="PANTHER" id="PTHR30469">
    <property type="entry name" value="MULTIDRUG RESISTANCE PROTEIN MDTA"/>
    <property type="match status" value="1"/>
</dbReference>
<dbReference type="Gene3D" id="1.10.287.470">
    <property type="entry name" value="Helix hairpin bin"/>
    <property type="match status" value="1"/>
</dbReference>
<protein>
    <submittedName>
        <fullName evidence="5">Efflux RND transporter periplasmic adaptor subunit</fullName>
    </submittedName>
</protein>
<comment type="similarity">
    <text evidence="1">Belongs to the membrane fusion protein (MFP) (TC 8.A.1) family.</text>
</comment>
<reference evidence="5 6" key="1">
    <citation type="submission" date="2021-05" db="EMBL/GenBank/DDBJ databases">
        <title>A Polyphasic approach of four new species of the genus Ohtaekwangia: Ohtaekwangia histidinii sp. nov., Ohtaekwangia cretensis sp. nov., Ohtaekwangia indiensis sp. nov., Ohtaekwangia reichenbachii sp. nov. from diverse environment.</title>
        <authorList>
            <person name="Octaviana S."/>
        </authorList>
    </citation>
    <scope>NUCLEOTIDE SEQUENCE [LARGE SCALE GENOMIC DNA]</scope>
    <source>
        <strain evidence="5 6">PWU4</strain>
    </source>
</reference>
<gene>
    <name evidence="5" type="ORF">KK083_00390</name>
</gene>
<dbReference type="Gene3D" id="2.40.30.170">
    <property type="match status" value="1"/>
</dbReference>
<evidence type="ECO:0000259" key="3">
    <source>
        <dbReference type="Pfam" id="PF25973"/>
    </source>
</evidence>
<comment type="caution">
    <text evidence="5">The sequence shown here is derived from an EMBL/GenBank/DDBJ whole genome shotgun (WGS) entry which is preliminary data.</text>
</comment>
<accession>A0AAP2DFL5</accession>
<keyword evidence="6" id="KW-1185">Reference proteome</keyword>
<dbReference type="InterPro" id="IPR058637">
    <property type="entry name" value="YknX-like_C"/>
</dbReference>
<feature type="domain" description="YknX-like C-terminal permuted SH3-like" evidence="4">
    <location>
        <begin position="306"/>
        <end position="371"/>
    </location>
</feature>